<dbReference type="InterPro" id="IPR010569">
    <property type="entry name" value="Myotubularin-like_Pase_dom"/>
</dbReference>
<dbReference type="PANTHER" id="PTHR10807">
    <property type="entry name" value="MYOTUBULARIN-RELATED"/>
    <property type="match status" value="1"/>
</dbReference>
<dbReference type="PANTHER" id="PTHR10807:SF128">
    <property type="entry name" value="PHOSPHATIDYLINOSITOL-3,5-BISPHOSPHATE 3-PHOSPHATASE"/>
    <property type="match status" value="1"/>
</dbReference>
<feature type="region of interest" description="Disordered" evidence="4">
    <location>
        <begin position="912"/>
        <end position="974"/>
    </location>
</feature>
<dbReference type="InterPro" id="IPR030564">
    <property type="entry name" value="Myotubularin"/>
</dbReference>
<name>A0AAD9SD02_PHOAM</name>
<dbReference type="AlphaFoldDB" id="A0AAD9SD02"/>
<feature type="compositionally biased region" description="Acidic residues" evidence="4">
    <location>
        <begin position="912"/>
        <end position="925"/>
    </location>
</feature>
<comment type="similarity">
    <text evidence="1">Belongs to the protein-tyrosine phosphatase family. Non-receptor class myotubularin subfamily.</text>
</comment>
<sequence>MVEIRQTIEDVIAVARGETTRGCLRLTDYHIIFTAPPLKTEATGNGAKERPRESWVAYPMISFCEFRPTPPSSGRESSLRVRCRDFYFVMFHFPDNKSAQDAFNLIQTRSCRLGSIDKLHAFDFHAPKSERVIHGWQLYDAKAEFRRQGIGGKLQDKGWRVSDLNADYTFSPTYPSVLVVPNKISDATLKYAASHRTRSRVPTLTYLHPVNNCSITRSSQPRVGITGNRNRQDEALVDACFANPYIQEAPPSLTSGASSLSTQQGFSEKSDHDLTDPDQAEPELLSAGDAFHDEKGKRIIFGAQQHNLIIDARPAINSMAMQVVGKGSENMEYYKFASKAYLNIQNIHVMRNSLKKVIGALKDGDISSGPPNQDLLAKSDWLKHITGILDGSALIARQVGIQHSHVLIHCSDGWDRTSQLSALSQLMLDPYYRTITGFIVLIEKDWLSFGHMFHQRSGHLGCPNWFCVQDDGMAGAQIMPGDSDGRGEVLENAKNFFKKHAWSSDKDKEDSDPDNLSAAAAASERESTPVVEDQATREKEISPVFHQYLDAVYQLLRQFPDRFEFNERFLRRLLYHLHSCQYGTFLLNNEKQRIDARLHERTSSVWDYFLSRREMFTNPSYDPVVDDNVRGKERLIFPRLNEIRWWHQLFNRADKEMNGALDAAAATTDRVAKAVRSATASPRPGQSTANSIPGTPKAPDSPRPSISAAETFGDTVLAGVEVPRPQNVPNSGGVLSNLTKSISGIDISGSSGMGGKGTAAGGTAVPFDEQEMAEMGLTENVAQSTPGSVVYYIRQGATGSVQNDSEPVNYLDDAFEPSTQPSMLDGANDDDADFLSEVDAEVIEHDEAHRVFRSPRPSVTLSELQAREVQENLSLVAREQATEGDSAGRGGVFGGNPWDDLFLAQEVDAGADESVFDQSEALEAEAEAHNVWEEAAAERDDEVNSEGGSVFDDLEAEPVLIELEDAEEASSDNE</sequence>
<feature type="region of interest" description="Disordered" evidence="4">
    <location>
        <begin position="504"/>
        <end position="536"/>
    </location>
</feature>
<dbReference type="PROSITE" id="PS51339">
    <property type="entry name" value="PPASE_MYOTUBULARIN"/>
    <property type="match status" value="1"/>
</dbReference>
<feature type="compositionally biased region" description="Polar residues" evidence="4">
    <location>
        <begin position="252"/>
        <end position="267"/>
    </location>
</feature>
<dbReference type="InterPro" id="IPR016130">
    <property type="entry name" value="Tyr_Pase_AS"/>
</dbReference>
<dbReference type="GO" id="GO:0004438">
    <property type="term" value="F:phosphatidylinositol-3-phosphate phosphatase activity"/>
    <property type="evidence" value="ECO:0007669"/>
    <property type="project" value="TreeGrafter"/>
</dbReference>
<protein>
    <recommendedName>
        <fullName evidence="5">Myotubularin phosphatase domain-containing protein</fullName>
    </recommendedName>
</protein>
<feature type="binding site" evidence="3">
    <location>
        <begin position="346"/>
        <end position="347"/>
    </location>
    <ligand>
        <name>substrate</name>
    </ligand>
</feature>
<feature type="region of interest" description="Disordered" evidence="4">
    <location>
        <begin position="252"/>
        <end position="281"/>
    </location>
</feature>
<reference evidence="6" key="1">
    <citation type="submission" date="2023-06" db="EMBL/GenBank/DDBJ databases">
        <authorList>
            <person name="Noh H."/>
        </authorList>
    </citation>
    <scope>NUCLEOTIDE SEQUENCE</scope>
    <source>
        <strain evidence="6">DUCC20226</strain>
    </source>
</reference>
<feature type="active site" description="Phosphocysteine intermediate" evidence="2">
    <location>
        <position position="410"/>
    </location>
</feature>
<evidence type="ECO:0000259" key="5">
    <source>
        <dbReference type="PROSITE" id="PS51339"/>
    </source>
</evidence>
<evidence type="ECO:0000313" key="6">
    <source>
        <dbReference type="EMBL" id="KAK2604970.1"/>
    </source>
</evidence>
<dbReference type="EMBL" id="JAUJFL010000004">
    <property type="protein sequence ID" value="KAK2604970.1"/>
    <property type="molecule type" value="Genomic_DNA"/>
</dbReference>
<evidence type="ECO:0000256" key="3">
    <source>
        <dbReference type="PIRSR" id="PIRSR630564-2"/>
    </source>
</evidence>
<evidence type="ECO:0000256" key="1">
    <source>
        <dbReference type="ARBA" id="ARBA00007471"/>
    </source>
</evidence>
<evidence type="ECO:0000313" key="7">
    <source>
        <dbReference type="Proteomes" id="UP001265746"/>
    </source>
</evidence>
<dbReference type="PROSITE" id="PS00383">
    <property type="entry name" value="TYR_PHOSPHATASE_1"/>
    <property type="match status" value="1"/>
</dbReference>
<dbReference type="Proteomes" id="UP001265746">
    <property type="component" value="Unassembled WGS sequence"/>
</dbReference>
<dbReference type="InterPro" id="IPR029021">
    <property type="entry name" value="Prot-tyrosine_phosphatase-like"/>
</dbReference>
<accession>A0AAD9SD02</accession>
<keyword evidence="7" id="KW-1185">Reference proteome</keyword>
<evidence type="ECO:0000256" key="2">
    <source>
        <dbReference type="PIRSR" id="PIRSR630564-1"/>
    </source>
</evidence>
<gene>
    <name evidence="6" type="ORF">N8I77_007857</name>
</gene>
<dbReference type="GO" id="GO:0016020">
    <property type="term" value="C:membrane"/>
    <property type="evidence" value="ECO:0007669"/>
    <property type="project" value="TreeGrafter"/>
</dbReference>
<dbReference type="Pfam" id="PF06602">
    <property type="entry name" value="Myotub-related"/>
    <property type="match status" value="1"/>
</dbReference>
<dbReference type="Gene3D" id="2.30.29.30">
    <property type="entry name" value="Pleckstrin-homology domain (PH domain)/Phosphotyrosine-binding domain (PTB)"/>
    <property type="match status" value="1"/>
</dbReference>
<feature type="domain" description="Myotubularin phosphatase" evidence="5">
    <location>
        <begin position="135"/>
        <end position="650"/>
    </location>
</feature>
<feature type="compositionally biased region" description="Basic and acidic residues" evidence="4">
    <location>
        <begin position="926"/>
        <end position="938"/>
    </location>
</feature>
<evidence type="ECO:0000256" key="4">
    <source>
        <dbReference type="SAM" id="MobiDB-lite"/>
    </source>
</evidence>
<dbReference type="GO" id="GO:0005737">
    <property type="term" value="C:cytoplasm"/>
    <property type="evidence" value="ECO:0007669"/>
    <property type="project" value="TreeGrafter"/>
</dbReference>
<dbReference type="InterPro" id="IPR011993">
    <property type="entry name" value="PH-like_dom_sf"/>
</dbReference>
<feature type="binding site" evidence="3">
    <location>
        <begin position="410"/>
        <end position="416"/>
    </location>
    <ligand>
        <name>substrate</name>
    </ligand>
</feature>
<organism evidence="6 7">
    <name type="scientific">Phomopsis amygdali</name>
    <name type="common">Fusicoccum amygdali</name>
    <dbReference type="NCBI Taxonomy" id="1214568"/>
    <lineage>
        <taxon>Eukaryota</taxon>
        <taxon>Fungi</taxon>
        <taxon>Dikarya</taxon>
        <taxon>Ascomycota</taxon>
        <taxon>Pezizomycotina</taxon>
        <taxon>Sordariomycetes</taxon>
        <taxon>Sordariomycetidae</taxon>
        <taxon>Diaporthales</taxon>
        <taxon>Diaporthaceae</taxon>
        <taxon>Diaporthe</taxon>
    </lineage>
</organism>
<comment type="caution">
    <text evidence="6">The sequence shown here is derived from an EMBL/GenBank/DDBJ whole genome shotgun (WGS) entry which is preliminary data.</text>
</comment>
<proteinExistence type="inferred from homology"/>
<feature type="region of interest" description="Disordered" evidence="4">
    <location>
        <begin position="673"/>
        <end position="708"/>
    </location>
</feature>
<feature type="compositionally biased region" description="Acidic residues" evidence="4">
    <location>
        <begin position="952"/>
        <end position="974"/>
    </location>
</feature>
<dbReference type="SUPFAM" id="SSF52799">
    <property type="entry name" value="(Phosphotyrosine protein) phosphatases II"/>
    <property type="match status" value="1"/>
</dbReference>
<feature type="compositionally biased region" description="Polar residues" evidence="4">
    <location>
        <begin position="678"/>
        <end position="693"/>
    </location>
</feature>
<dbReference type="GO" id="GO:0046856">
    <property type="term" value="P:phosphatidylinositol dephosphorylation"/>
    <property type="evidence" value="ECO:0007669"/>
    <property type="project" value="TreeGrafter"/>
</dbReference>